<dbReference type="PANTHER" id="PTHR43471">
    <property type="entry name" value="ABC TRANSPORTER PERMEASE"/>
    <property type="match status" value="1"/>
</dbReference>
<dbReference type="RefSeq" id="WP_129123481.1">
    <property type="nucleotide sequence ID" value="NZ_PEIB01000028.1"/>
</dbReference>
<comment type="subcellular location">
    <subcellularLocation>
        <location evidence="1">Membrane</location>
        <topology evidence="1">Multi-pass membrane protein</topology>
    </subcellularLocation>
</comment>
<evidence type="ECO:0000256" key="5">
    <source>
        <dbReference type="SAM" id="Phobius"/>
    </source>
</evidence>
<keyword evidence="3 5" id="KW-1133">Transmembrane helix</keyword>
<evidence type="ECO:0000313" key="8">
    <source>
        <dbReference type="Proteomes" id="UP000290287"/>
    </source>
</evidence>
<feature type="transmembrane region" description="Helical" evidence="5">
    <location>
        <begin position="176"/>
        <end position="198"/>
    </location>
</feature>
<keyword evidence="8" id="KW-1185">Reference proteome</keyword>
<keyword evidence="2 5" id="KW-0812">Transmembrane</keyword>
<reference evidence="7 8" key="1">
    <citation type="submission" date="2017-10" db="EMBL/GenBank/DDBJ databases">
        <title>Nyctiphanis sp. nov., isolated from the stomach of the euphausiid Nyctiphanes simplex (Hansen, 1911) in the Gulf of California.</title>
        <authorList>
            <person name="Gomez-Gil B."/>
            <person name="Aguilar-Mendez M."/>
            <person name="Lopez-Cortes A."/>
            <person name="Gomez-Gutierrez J."/>
            <person name="Roque A."/>
            <person name="Lang E."/>
            <person name="Gonzalez-Castillo A."/>
        </authorList>
    </citation>
    <scope>NUCLEOTIDE SEQUENCE [LARGE SCALE GENOMIC DNA]</scope>
    <source>
        <strain evidence="7 8">CAIM 600</strain>
    </source>
</reference>
<sequence>MKHILLKEILELMRDKKALFVAIILPIILFPIILVAMSFFTSQAIEEANTNIQYKVLNAELAPEFLDGLKTQPDLVESDIALTDLRQQILDGDVDMVLEFATQGESIALNVYYDKTNRFSEGTKIVKDQVAAFNERQNLMVLESLGLSSDKAKASIEAIAYQSKTISSTRSFLGEMIGGFLFFIILMNIISAGLALAADVAAGEKERQTLESLLIAPQSRVTVAMGKWLALCAFGIVNSTLTLLSIALLGMFAVNVLDVPEVTAMLNSIPLSSYALALLLLLPLIGFVNAALLAATSFASSFKEAQSNGSFVLIVFMMIGVISMQGLFELSGVYAWIPVLNISLSVIDVIKGEFALSHLLPVLLSNFAVLVLVLAATVGIYKRESVMLAS</sequence>
<keyword evidence="4 5" id="KW-0472">Membrane</keyword>
<evidence type="ECO:0000313" key="7">
    <source>
        <dbReference type="EMBL" id="RXJ71990.1"/>
    </source>
</evidence>
<feature type="transmembrane region" description="Helical" evidence="5">
    <location>
        <begin position="274"/>
        <end position="299"/>
    </location>
</feature>
<feature type="transmembrane region" description="Helical" evidence="5">
    <location>
        <begin position="228"/>
        <end position="254"/>
    </location>
</feature>
<dbReference type="Proteomes" id="UP000290287">
    <property type="component" value="Unassembled WGS sequence"/>
</dbReference>
<feature type="domain" description="ABC-2 type transporter transmembrane" evidence="6">
    <location>
        <begin position="20"/>
        <end position="376"/>
    </location>
</feature>
<feature type="transmembrane region" description="Helical" evidence="5">
    <location>
        <begin position="20"/>
        <end position="40"/>
    </location>
</feature>
<evidence type="ECO:0000256" key="2">
    <source>
        <dbReference type="ARBA" id="ARBA00022692"/>
    </source>
</evidence>
<evidence type="ECO:0000259" key="6">
    <source>
        <dbReference type="Pfam" id="PF12698"/>
    </source>
</evidence>
<organism evidence="7 8">
    <name type="scientific">Veronia nyctiphanis</name>
    <dbReference type="NCBI Taxonomy" id="1278244"/>
    <lineage>
        <taxon>Bacteria</taxon>
        <taxon>Pseudomonadati</taxon>
        <taxon>Pseudomonadota</taxon>
        <taxon>Gammaproteobacteria</taxon>
        <taxon>Vibrionales</taxon>
        <taxon>Vibrionaceae</taxon>
        <taxon>Veronia</taxon>
    </lineage>
</organism>
<dbReference type="InterPro" id="IPR013525">
    <property type="entry name" value="ABC2_TM"/>
</dbReference>
<dbReference type="PANTHER" id="PTHR43471:SF3">
    <property type="entry name" value="ABC TRANSPORTER PERMEASE PROTEIN NATB"/>
    <property type="match status" value="1"/>
</dbReference>
<proteinExistence type="predicted"/>
<dbReference type="GO" id="GO:0140359">
    <property type="term" value="F:ABC-type transporter activity"/>
    <property type="evidence" value="ECO:0007669"/>
    <property type="project" value="InterPro"/>
</dbReference>
<protein>
    <recommendedName>
        <fullName evidence="6">ABC-2 type transporter transmembrane domain-containing protein</fullName>
    </recommendedName>
</protein>
<dbReference type="EMBL" id="PEIB01000028">
    <property type="protein sequence ID" value="RXJ71990.1"/>
    <property type="molecule type" value="Genomic_DNA"/>
</dbReference>
<feature type="transmembrane region" description="Helical" evidence="5">
    <location>
        <begin position="357"/>
        <end position="381"/>
    </location>
</feature>
<evidence type="ECO:0000256" key="4">
    <source>
        <dbReference type="ARBA" id="ARBA00023136"/>
    </source>
</evidence>
<evidence type="ECO:0000256" key="1">
    <source>
        <dbReference type="ARBA" id="ARBA00004141"/>
    </source>
</evidence>
<comment type="caution">
    <text evidence="7">The sequence shown here is derived from an EMBL/GenBank/DDBJ whole genome shotgun (WGS) entry which is preliminary data.</text>
</comment>
<accession>A0A4Q0YMD3</accession>
<gene>
    <name evidence="7" type="ORF">CS022_18500</name>
</gene>
<name>A0A4Q0YMD3_9GAMM</name>
<dbReference type="AlphaFoldDB" id="A0A4Q0YMD3"/>
<dbReference type="Pfam" id="PF12698">
    <property type="entry name" value="ABC2_membrane_3"/>
    <property type="match status" value="1"/>
</dbReference>
<feature type="transmembrane region" description="Helical" evidence="5">
    <location>
        <begin position="311"/>
        <end position="337"/>
    </location>
</feature>
<evidence type="ECO:0000256" key="3">
    <source>
        <dbReference type="ARBA" id="ARBA00022989"/>
    </source>
</evidence>
<dbReference type="GO" id="GO:0016020">
    <property type="term" value="C:membrane"/>
    <property type="evidence" value="ECO:0007669"/>
    <property type="project" value="UniProtKB-SubCell"/>
</dbReference>
<dbReference type="OrthoDB" id="5486437at2"/>